<gene>
    <name evidence="8" type="ORF">CEURO_LOCUS21159</name>
</gene>
<evidence type="ECO:0000256" key="5">
    <source>
        <dbReference type="ARBA" id="ARBA00022946"/>
    </source>
</evidence>
<sequence>MEIYAGALGSCTSNPALITSRDVAHSIHANPPFIAASRRRKQLPSWSSNLFTPRNSARTFTPTPSPGHRVMFPRRAAAAASDTTDNRFDDLIEKYGQLVFRRNDNKTASEDAEDDAQSLLFAVAVANVANEVKAADIKVLFVKPLVYWTRFFIIATAMSRPQIDAIATKIRDLGEKQFGRVASGDLKPNSWTLLDFGDIVVHIFLPEQRQLYNLEKFYGNATPIDLPFENQQFQRSQYLRNSSPLE</sequence>
<dbReference type="GO" id="GO:0017148">
    <property type="term" value="P:negative regulation of translation"/>
    <property type="evidence" value="ECO:0007669"/>
    <property type="project" value="TreeGrafter"/>
</dbReference>
<dbReference type="FunFam" id="3.30.460.10:FF:000026">
    <property type="entry name" value="Protein Iojap, chloroplastic"/>
    <property type="match status" value="1"/>
</dbReference>
<evidence type="ECO:0000256" key="4">
    <source>
        <dbReference type="ARBA" id="ARBA00022640"/>
    </source>
</evidence>
<comment type="caution">
    <text evidence="8">The sequence shown here is derived from an EMBL/GenBank/DDBJ whole genome shotgun (WGS) entry which is preliminary data.</text>
</comment>
<dbReference type="GO" id="GO:0043023">
    <property type="term" value="F:ribosomal large subunit binding"/>
    <property type="evidence" value="ECO:0007669"/>
    <property type="project" value="TreeGrafter"/>
</dbReference>
<dbReference type="Gene3D" id="3.30.460.10">
    <property type="entry name" value="Beta Polymerase, domain 2"/>
    <property type="match status" value="1"/>
</dbReference>
<evidence type="ECO:0000313" key="8">
    <source>
        <dbReference type="EMBL" id="CAH9116452.1"/>
    </source>
</evidence>
<dbReference type="PANTHER" id="PTHR21043:SF2">
    <property type="entry name" value="PROTEIN IOJAP, CHLOROPLASTIC"/>
    <property type="match status" value="1"/>
</dbReference>
<keyword evidence="9" id="KW-1185">Reference proteome</keyword>
<keyword evidence="3" id="KW-0150">Chloroplast</keyword>
<accession>A0A9P0ZXX3</accession>
<dbReference type="Pfam" id="PF02410">
    <property type="entry name" value="RsfS"/>
    <property type="match status" value="1"/>
</dbReference>
<protein>
    <recommendedName>
        <fullName evidence="7">Protein Iojap, chloroplastic</fullName>
    </recommendedName>
</protein>
<dbReference type="PANTHER" id="PTHR21043">
    <property type="entry name" value="IOJAP SUPERFAMILY ORTHOLOG"/>
    <property type="match status" value="1"/>
</dbReference>
<evidence type="ECO:0000313" key="9">
    <source>
        <dbReference type="Proteomes" id="UP001152484"/>
    </source>
</evidence>
<dbReference type="Proteomes" id="UP001152484">
    <property type="component" value="Unassembled WGS sequence"/>
</dbReference>
<name>A0A9P0ZXX3_CUSEU</name>
<dbReference type="OrthoDB" id="21330at2759"/>
<dbReference type="NCBIfam" id="TIGR00090">
    <property type="entry name" value="rsfS_iojap_ybeB"/>
    <property type="match status" value="1"/>
</dbReference>
<dbReference type="HAMAP" id="MF_01477">
    <property type="entry name" value="Iojap_RsfS"/>
    <property type="match status" value="1"/>
</dbReference>
<dbReference type="InterPro" id="IPR004394">
    <property type="entry name" value="Iojap/RsfS/C7orf30"/>
</dbReference>
<keyword evidence="5" id="KW-0809">Transit peptide</keyword>
<comment type="subcellular location">
    <subcellularLocation>
        <location evidence="1">Plastid</location>
        <location evidence="1">Chloroplast</location>
    </subcellularLocation>
</comment>
<comment type="similarity">
    <text evidence="2">Belongs to the Iojap/RsfS family.</text>
</comment>
<dbReference type="InterPro" id="IPR043519">
    <property type="entry name" value="NT_sf"/>
</dbReference>
<dbReference type="EMBL" id="CAMAPE010000070">
    <property type="protein sequence ID" value="CAH9116452.1"/>
    <property type="molecule type" value="Genomic_DNA"/>
</dbReference>
<comment type="subunit">
    <text evidence="6">Interacts with chloroplast ribosomal protein uL14c (rpl14).</text>
</comment>
<dbReference type="GO" id="GO:0009507">
    <property type="term" value="C:chloroplast"/>
    <property type="evidence" value="ECO:0007669"/>
    <property type="project" value="UniProtKB-SubCell"/>
</dbReference>
<dbReference type="SUPFAM" id="SSF81301">
    <property type="entry name" value="Nucleotidyltransferase"/>
    <property type="match status" value="1"/>
</dbReference>
<evidence type="ECO:0000256" key="3">
    <source>
        <dbReference type="ARBA" id="ARBA00022528"/>
    </source>
</evidence>
<organism evidence="8 9">
    <name type="scientific">Cuscuta europaea</name>
    <name type="common">European dodder</name>
    <dbReference type="NCBI Taxonomy" id="41803"/>
    <lineage>
        <taxon>Eukaryota</taxon>
        <taxon>Viridiplantae</taxon>
        <taxon>Streptophyta</taxon>
        <taxon>Embryophyta</taxon>
        <taxon>Tracheophyta</taxon>
        <taxon>Spermatophyta</taxon>
        <taxon>Magnoliopsida</taxon>
        <taxon>eudicotyledons</taxon>
        <taxon>Gunneridae</taxon>
        <taxon>Pentapetalae</taxon>
        <taxon>asterids</taxon>
        <taxon>lamiids</taxon>
        <taxon>Solanales</taxon>
        <taxon>Convolvulaceae</taxon>
        <taxon>Cuscuteae</taxon>
        <taxon>Cuscuta</taxon>
        <taxon>Cuscuta subgen. Cuscuta</taxon>
    </lineage>
</organism>
<dbReference type="AlphaFoldDB" id="A0A9P0ZXX3"/>
<evidence type="ECO:0000256" key="6">
    <source>
        <dbReference type="ARBA" id="ARBA00061915"/>
    </source>
</evidence>
<keyword evidence="4" id="KW-0934">Plastid</keyword>
<evidence type="ECO:0000256" key="1">
    <source>
        <dbReference type="ARBA" id="ARBA00004229"/>
    </source>
</evidence>
<reference evidence="8" key="1">
    <citation type="submission" date="2022-07" db="EMBL/GenBank/DDBJ databases">
        <authorList>
            <person name="Macas J."/>
            <person name="Novak P."/>
            <person name="Neumann P."/>
        </authorList>
    </citation>
    <scope>NUCLEOTIDE SEQUENCE</scope>
</reference>
<evidence type="ECO:0000256" key="2">
    <source>
        <dbReference type="ARBA" id="ARBA00010574"/>
    </source>
</evidence>
<evidence type="ECO:0000256" key="7">
    <source>
        <dbReference type="ARBA" id="ARBA00069129"/>
    </source>
</evidence>
<dbReference type="GO" id="GO:0090071">
    <property type="term" value="P:negative regulation of ribosome biogenesis"/>
    <property type="evidence" value="ECO:0007669"/>
    <property type="project" value="TreeGrafter"/>
</dbReference>
<proteinExistence type="inferred from homology"/>